<dbReference type="EMBL" id="MVHL01000211">
    <property type="protein sequence ID" value="ORA33332.1"/>
    <property type="molecule type" value="Genomic_DNA"/>
</dbReference>
<sequence length="82" mass="9302">MQTSSPSAVPADYTANTDTVPVGLNGSQRERYLGLDRTQRRIYRYHYDVCGRLASHCYKLAVGENLWPAVPNERRNDDGSDR</sequence>
<evidence type="ECO:0000256" key="1">
    <source>
        <dbReference type="SAM" id="MobiDB-lite"/>
    </source>
</evidence>
<feature type="region of interest" description="Disordered" evidence="1">
    <location>
        <begin position="1"/>
        <end position="22"/>
    </location>
</feature>
<protein>
    <recommendedName>
        <fullName evidence="4">RHS repeat protein</fullName>
    </recommendedName>
</protein>
<dbReference type="Proteomes" id="UP000192293">
    <property type="component" value="Unassembled WGS sequence"/>
</dbReference>
<organism evidence="2 3">
    <name type="scientific">Mycobacterium bouchedurhonense</name>
    <dbReference type="NCBI Taxonomy" id="701041"/>
    <lineage>
        <taxon>Bacteria</taxon>
        <taxon>Bacillati</taxon>
        <taxon>Actinomycetota</taxon>
        <taxon>Actinomycetes</taxon>
        <taxon>Mycobacteriales</taxon>
        <taxon>Mycobacteriaceae</taxon>
        <taxon>Mycobacterium</taxon>
        <taxon>Mycobacterium avium complex (MAC)</taxon>
    </lineage>
</organism>
<keyword evidence="3" id="KW-1185">Reference proteome</keyword>
<reference evidence="2 3" key="1">
    <citation type="submission" date="2017-02" db="EMBL/GenBank/DDBJ databases">
        <title>The new phylogeny of genus Mycobacterium.</title>
        <authorList>
            <person name="Tortoli E."/>
            <person name="Trovato A."/>
            <person name="Cirillo D.M."/>
        </authorList>
    </citation>
    <scope>NUCLEOTIDE SEQUENCE [LARGE SCALE GENOMIC DNA]</scope>
    <source>
        <strain evidence="2 3">DSM 45439</strain>
    </source>
</reference>
<accession>A0ABX3S5X2</accession>
<evidence type="ECO:0000313" key="2">
    <source>
        <dbReference type="EMBL" id="ORA33332.1"/>
    </source>
</evidence>
<name>A0ABX3S5X2_MYCBC</name>
<comment type="caution">
    <text evidence="2">The sequence shown here is derived from an EMBL/GenBank/DDBJ whole genome shotgun (WGS) entry which is preliminary data.</text>
</comment>
<dbReference type="RefSeq" id="WP_048892270.1">
    <property type="nucleotide sequence ID" value="NZ_MVHL01000211.1"/>
</dbReference>
<gene>
    <name evidence="2" type="ORF">BST19_28555</name>
</gene>
<evidence type="ECO:0008006" key="4">
    <source>
        <dbReference type="Google" id="ProtNLM"/>
    </source>
</evidence>
<evidence type="ECO:0000313" key="3">
    <source>
        <dbReference type="Proteomes" id="UP000192293"/>
    </source>
</evidence>
<proteinExistence type="predicted"/>